<evidence type="ECO:0000313" key="15">
    <source>
        <dbReference type="Proteomes" id="UP000077115"/>
    </source>
</evidence>
<evidence type="ECO:0000256" key="12">
    <source>
        <dbReference type="SAM" id="Coils"/>
    </source>
</evidence>
<dbReference type="EMBL" id="DS022307">
    <property type="protein sequence ID" value="OAJ42197.1"/>
    <property type="molecule type" value="Genomic_DNA"/>
</dbReference>
<keyword evidence="10" id="KW-0547">Nucleotide-binding</keyword>
<keyword evidence="3" id="KW-0963">Cytoplasm</keyword>
<dbReference type="InterPro" id="IPR051855">
    <property type="entry name" value="eIF2B_beta_subunit"/>
</dbReference>
<reference evidence="14 15" key="2">
    <citation type="submission" date="2016-05" db="EMBL/GenBank/DDBJ databases">
        <title>Lineage-specific infection strategies underlie the spectrum of fungal disease in amphibians.</title>
        <authorList>
            <person name="Cuomo C.A."/>
            <person name="Farrer R.A."/>
            <person name="James T."/>
            <person name="Longcore J."/>
            <person name="Birren B."/>
        </authorList>
    </citation>
    <scope>NUCLEOTIDE SEQUENCE [LARGE SCALE GENOMIC DNA]</scope>
    <source>
        <strain evidence="14 15">JEL423</strain>
    </source>
</reference>
<dbReference type="GO" id="GO:0003743">
    <property type="term" value="F:translation initiation factor activity"/>
    <property type="evidence" value="ECO:0007669"/>
    <property type="project" value="UniProtKB-KW"/>
</dbReference>
<dbReference type="PROSITE" id="PS50975">
    <property type="entry name" value="ATP_GRASP"/>
    <property type="match status" value="1"/>
</dbReference>
<feature type="coiled-coil region" evidence="12">
    <location>
        <begin position="516"/>
        <end position="543"/>
    </location>
</feature>
<dbReference type="InterPro" id="IPR011761">
    <property type="entry name" value="ATP-grasp"/>
</dbReference>
<comment type="subcellular location">
    <subcellularLocation>
        <location evidence="1">Cytoplasm</location>
        <location evidence="1">Cytosol</location>
    </subcellularLocation>
</comment>
<keyword evidence="4" id="KW-0396">Initiation factor</keyword>
<dbReference type="GO" id="GO:0008716">
    <property type="term" value="F:D-alanine-D-alanine ligase activity"/>
    <property type="evidence" value="ECO:0007669"/>
    <property type="project" value="InterPro"/>
</dbReference>
<dbReference type="GO" id="GO:0005829">
    <property type="term" value="C:cytosol"/>
    <property type="evidence" value="ECO:0007669"/>
    <property type="project" value="UniProtKB-SubCell"/>
</dbReference>
<evidence type="ECO:0000256" key="2">
    <source>
        <dbReference type="ARBA" id="ARBA00007251"/>
    </source>
</evidence>
<evidence type="ECO:0000256" key="9">
    <source>
        <dbReference type="ARBA" id="ARBA00046432"/>
    </source>
</evidence>
<dbReference type="Pfam" id="PF01008">
    <property type="entry name" value="IF-2B"/>
    <property type="match status" value="1"/>
</dbReference>
<dbReference type="GO" id="GO:0046872">
    <property type="term" value="F:metal ion binding"/>
    <property type="evidence" value="ECO:0007669"/>
    <property type="project" value="InterPro"/>
</dbReference>
<keyword evidence="5" id="KW-0436">Ligase</keyword>
<proteinExistence type="inferred from homology"/>
<evidence type="ECO:0000256" key="1">
    <source>
        <dbReference type="ARBA" id="ARBA00004514"/>
    </source>
</evidence>
<feature type="domain" description="ATP-grasp" evidence="13">
    <location>
        <begin position="144"/>
        <end position="372"/>
    </location>
</feature>
<comment type="subunit">
    <text evidence="9">Component of the translation initiation factor 2B (eIF2B) complex which is a heterodecamer of two sets of five different subunits: alpha, beta, gamma, delta and epsilon. Subunits alpha, beta and delta comprise a regulatory subcomplex and subunits epsilon and gamma comprise a catalytic subcomplex. Within the complex, the hexameric regulatory complex resides at the center, with the two heterodimeric catalytic subcomplexes bound on opposite sides.</text>
</comment>
<dbReference type="AlphaFoldDB" id="A0A177WQ01"/>
<accession>A0A177WQ01</accession>
<dbReference type="OrthoDB" id="2013972at2759"/>
<dbReference type="SUPFAM" id="SSF100950">
    <property type="entry name" value="NagB/RpiA/CoA transferase-like"/>
    <property type="match status" value="1"/>
</dbReference>
<dbReference type="GO" id="GO:0005524">
    <property type="term" value="F:ATP binding"/>
    <property type="evidence" value="ECO:0007669"/>
    <property type="project" value="UniProtKB-UniRule"/>
</dbReference>
<dbReference type="GO" id="GO:0005851">
    <property type="term" value="C:eukaryotic translation initiation factor 2B complex"/>
    <property type="evidence" value="ECO:0007669"/>
    <property type="project" value="TreeGrafter"/>
</dbReference>
<evidence type="ECO:0000259" key="13">
    <source>
        <dbReference type="PROSITE" id="PS50975"/>
    </source>
</evidence>
<dbReference type="Gene3D" id="3.30.470.20">
    <property type="entry name" value="ATP-grasp fold, B domain"/>
    <property type="match status" value="1"/>
</dbReference>
<evidence type="ECO:0000256" key="7">
    <source>
        <dbReference type="ARBA" id="ARBA00044122"/>
    </source>
</evidence>
<evidence type="ECO:0000313" key="14">
    <source>
        <dbReference type="EMBL" id="OAJ42197.1"/>
    </source>
</evidence>
<evidence type="ECO:0000256" key="8">
    <source>
        <dbReference type="ARBA" id="ARBA00044228"/>
    </source>
</evidence>
<comment type="similarity">
    <text evidence="2 11">Belongs to the eIF-2B alpha/beta/delta subunits family.</text>
</comment>
<keyword evidence="10" id="KW-0067">ATP-binding</keyword>
<dbReference type="eggNOG" id="ENOG502RB81">
    <property type="taxonomic scope" value="Eukaryota"/>
</dbReference>
<dbReference type="PANTHER" id="PTHR45859">
    <property type="entry name" value="TRANSLATION INITIATION FACTOR EIF-2B SUBUNIT BETA"/>
    <property type="match status" value="1"/>
</dbReference>
<dbReference type="VEuPathDB" id="FungiDB:BDEG_25686"/>
<name>A0A177WQ01_BATDL</name>
<protein>
    <recommendedName>
        <fullName evidence="7">Translation initiation factor eIF2B subunit beta</fullName>
    </recommendedName>
    <alternativeName>
        <fullName evidence="8">eIF2B GDP-GTP exchange factor subunit beta</fullName>
    </alternativeName>
</protein>
<dbReference type="GO" id="GO:0005085">
    <property type="term" value="F:guanyl-nucleotide exchange factor activity"/>
    <property type="evidence" value="ECO:0007669"/>
    <property type="project" value="TreeGrafter"/>
</dbReference>
<keyword evidence="12" id="KW-0175">Coiled coil</keyword>
<dbReference type="InterPro" id="IPR011095">
    <property type="entry name" value="Dala_Dala_lig_C"/>
</dbReference>
<evidence type="ECO:0000256" key="11">
    <source>
        <dbReference type="RuleBase" id="RU003814"/>
    </source>
</evidence>
<gene>
    <name evidence="14" type="ORF">BDEG_25686</name>
</gene>
<evidence type="ECO:0000256" key="4">
    <source>
        <dbReference type="ARBA" id="ARBA00022540"/>
    </source>
</evidence>
<dbReference type="Gene3D" id="3.40.50.10470">
    <property type="entry name" value="Translation initiation factor eif-2b, domain 2"/>
    <property type="match status" value="1"/>
</dbReference>
<dbReference type="InterPro" id="IPR042529">
    <property type="entry name" value="IF_2B-like_C"/>
</dbReference>
<dbReference type="SUPFAM" id="SSF56059">
    <property type="entry name" value="Glutathione synthetase ATP-binding domain-like"/>
    <property type="match status" value="1"/>
</dbReference>
<evidence type="ECO:0000256" key="6">
    <source>
        <dbReference type="ARBA" id="ARBA00022917"/>
    </source>
</evidence>
<sequence length="730" mass="79997">MSASILGMQTNTKPSSTQWPASIYIFMGTFSENLGDANRQLLLSTEHGKSDDVQLLQKTLQICDPKTKVEIIPIAIETQQQIINQLAQKRASGEHMLVINLCDGTELDGYPGISVVKNLQNANIPFSGADAHFYDGTTSKPALKRQLIKFNVETSPFQEINPGTELADIAASEKILSWPMIIKPSVSYASMNISDTSIVHSKEEALCQIEKLCQLTSQGIFIEKFLPGREFTALCTGDSRDGVKVYPVAERVFNPALKTEERILAFDRYWDGYELGSEAPAMTESSMVWYDLAPSEWQSHLQDLARRAYTACGGNGYGRVDIRTQSFDKPDALVLEVNANCGLAFGDGASSLGEILKLSKISPRDFCMDLSLTGSFENVKIETLNLHSNFIELKTMTAKLSRDIEYQVDALVTKLNRRVLVGSLPVALETLRLIRTVIGGSRWNDVDELKSVIMEVDSRLEQGQPIELSVGSITRRVLQLIAEEATAIGTESSKPQDSDELDESGSFRDNILFAMKSALKQSLVELMDELETASSNIAAQALEHIHSDEFIMTIGGSPIVEQFLKEAAKLRRFKVIVAETAPFYTGHDMAASLGMAGIDTTLITDSTIFAIMSRMNKVILGTHAVTANGGIVAVSGSHVVAAAAKHHSTPVVVCTGLHTLSPIYPYDSGVFNHCISPNTMSNFTDAEITKNVDLLNPNYDYVAPEFLSLFITNNGPHPPSYVQRLVADSY</sequence>
<dbReference type="PANTHER" id="PTHR45859:SF1">
    <property type="entry name" value="TRANSLATION INITIATION FACTOR EIF-2B SUBUNIT BETA"/>
    <property type="match status" value="1"/>
</dbReference>
<dbReference type="Proteomes" id="UP000077115">
    <property type="component" value="Unassembled WGS sequence"/>
</dbReference>
<evidence type="ECO:0000256" key="3">
    <source>
        <dbReference type="ARBA" id="ARBA00022490"/>
    </source>
</evidence>
<reference evidence="14 15" key="1">
    <citation type="submission" date="2006-10" db="EMBL/GenBank/DDBJ databases">
        <title>The Genome Sequence of Batrachochytrium dendrobatidis JEL423.</title>
        <authorList>
            <consortium name="The Broad Institute Genome Sequencing Platform"/>
            <person name="Birren B."/>
            <person name="Lander E."/>
            <person name="Galagan J."/>
            <person name="Cuomo C."/>
            <person name="Devon K."/>
            <person name="Jaffe D."/>
            <person name="Butler J."/>
            <person name="Alvarez P."/>
            <person name="Gnerre S."/>
            <person name="Grabherr M."/>
            <person name="Kleber M."/>
            <person name="Mauceli E."/>
            <person name="Brockman W."/>
            <person name="Young S."/>
            <person name="LaButti K."/>
            <person name="Sykes S."/>
            <person name="DeCaprio D."/>
            <person name="Crawford M."/>
            <person name="Koehrsen M."/>
            <person name="Engels R."/>
            <person name="Montgomery P."/>
            <person name="Pearson M."/>
            <person name="Howarth C."/>
            <person name="Larson L."/>
            <person name="White J."/>
            <person name="O'Leary S."/>
            <person name="Kodira C."/>
            <person name="Zeng Q."/>
            <person name="Yandava C."/>
            <person name="Alvarado L."/>
            <person name="Longcore J."/>
            <person name="James T."/>
        </authorList>
    </citation>
    <scope>NUCLEOTIDE SEQUENCE [LARGE SCALE GENOMIC DNA]</scope>
    <source>
        <strain evidence="14 15">JEL423</strain>
    </source>
</reference>
<keyword evidence="6" id="KW-0648">Protein biosynthesis</keyword>
<organism evidence="14 15">
    <name type="scientific">Batrachochytrium dendrobatidis (strain JEL423)</name>
    <dbReference type="NCBI Taxonomy" id="403673"/>
    <lineage>
        <taxon>Eukaryota</taxon>
        <taxon>Fungi</taxon>
        <taxon>Fungi incertae sedis</taxon>
        <taxon>Chytridiomycota</taxon>
        <taxon>Chytridiomycota incertae sedis</taxon>
        <taxon>Chytridiomycetes</taxon>
        <taxon>Rhizophydiales</taxon>
        <taxon>Rhizophydiales incertae sedis</taxon>
        <taxon>Batrachochytrium</taxon>
    </lineage>
</organism>
<dbReference type="InterPro" id="IPR000649">
    <property type="entry name" value="IF-2B-related"/>
</dbReference>
<dbReference type="STRING" id="403673.A0A177WQ01"/>
<dbReference type="Pfam" id="PF07478">
    <property type="entry name" value="Dala_Dala_lig_C"/>
    <property type="match status" value="1"/>
</dbReference>
<evidence type="ECO:0000256" key="5">
    <source>
        <dbReference type="ARBA" id="ARBA00022598"/>
    </source>
</evidence>
<evidence type="ECO:0000256" key="10">
    <source>
        <dbReference type="PROSITE-ProRule" id="PRU00409"/>
    </source>
</evidence>
<dbReference type="InterPro" id="IPR037171">
    <property type="entry name" value="NagB/RpiA_transferase-like"/>
</dbReference>